<keyword evidence="4" id="KW-1185">Reference proteome</keyword>
<feature type="chain" id="PRO_5040831660" evidence="2">
    <location>
        <begin position="24"/>
        <end position="278"/>
    </location>
</feature>
<name>A0A9W8WCF2_9HYPO</name>
<evidence type="ECO:0000313" key="3">
    <source>
        <dbReference type="EMBL" id="KAJ4319848.1"/>
    </source>
</evidence>
<feature type="signal peptide" evidence="2">
    <location>
        <begin position="1"/>
        <end position="23"/>
    </location>
</feature>
<evidence type="ECO:0000256" key="1">
    <source>
        <dbReference type="SAM" id="MobiDB-lite"/>
    </source>
</evidence>
<accession>A0A9W8WCF2</accession>
<dbReference type="OrthoDB" id="5105328at2759"/>
<sequence>MLCEWFLKLALVAAGGLPRLVAAGADPSAYYGDVGQQPLNPQIVVANESASSVEGVLMMDECDASITACGTTADVKVIRTHTSTSYVTKPRVFESVTTLAPSIVTVTQVRVETRTTSTEGQCRDTVVIEETTPLTVTVDVNTTTIREFVPIQYTTVTEVSIVDHKQIAQCIIKSSSTGLPSSRPVAPSADPSGFSSDSAEPAPSEPSSRPSSRGTGRPRYVHVDENLSPIPKETRRPRSNSRSSSSASPSSSSTSSAAFGSASGASSSTSSSSSRSSP</sequence>
<proteinExistence type="predicted"/>
<reference evidence="3" key="1">
    <citation type="submission" date="2022-10" db="EMBL/GenBank/DDBJ databases">
        <title>Tapping the CABI collections for fungal endophytes: first genome assemblies for Collariella, Neodidymelliopsis, Ascochyta clinopodiicola, Didymella pomorum, Didymosphaeria variabile, Neocosmospora piperis and Neocucurbitaria cava.</title>
        <authorList>
            <person name="Hill R."/>
        </authorList>
    </citation>
    <scope>NUCLEOTIDE SEQUENCE</scope>
    <source>
        <strain evidence="3">IMI 366586</strain>
    </source>
</reference>
<comment type="caution">
    <text evidence="3">The sequence shown here is derived from an EMBL/GenBank/DDBJ whole genome shotgun (WGS) entry which is preliminary data.</text>
</comment>
<organism evidence="3 4">
    <name type="scientific">Fusarium piperis</name>
    <dbReference type="NCBI Taxonomy" id="1435070"/>
    <lineage>
        <taxon>Eukaryota</taxon>
        <taxon>Fungi</taxon>
        <taxon>Dikarya</taxon>
        <taxon>Ascomycota</taxon>
        <taxon>Pezizomycotina</taxon>
        <taxon>Sordariomycetes</taxon>
        <taxon>Hypocreomycetidae</taxon>
        <taxon>Hypocreales</taxon>
        <taxon>Nectriaceae</taxon>
        <taxon>Fusarium</taxon>
        <taxon>Fusarium solani species complex</taxon>
    </lineage>
</organism>
<feature type="region of interest" description="Disordered" evidence="1">
    <location>
        <begin position="176"/>
        <end position="278"/>
    </location>
</feature>
<dbReference type="AlphaFoldDB" id="A0A9W8WCF2"/>
<feature type="compositionally biased region" description="Low complexity" evidence="1">
    <location>
        <begin position="240"/>
        <end position="278"/>
    </location>
</feature>
<dbReference type="Proteomes" id="UP001140502">
    <property type="component" value="Unassembled WGS sequence"/>
</dbReference>
<keyword evidence="2" id="KW-0732">Signal</keyword>
<dbReference type="EMBL" id="JAPEUR010000117">
    <property type="protein sequence ID" value="KAJ4319848.1"/>
    <property type="molecule type" value="Genomic_DNA"/>
</dbReference>
<gene>
    <name evidence="3" type="ORF">N0V84_006129</name>
</gene>
<protein>
    <submittedName>
        <fullName evidence="3">Uncharacterized protein</fullName>
    </submittedName>
</protein>
<feature type="compositionally biased region" description="Low complexity" evidence="1">
    <location>
        <begin position="195"/>
        <end position="213"/>
    </location>
</feature>
<evidence type="ECO:0000313" key="4">
    <source>
        <dbReference type="Proteomes" id="UP001140502"/>
    </source>
</evidence>
<evidence type="ECO:0000256" key="2">
    <source>
        <dbReference type="SAM" id="SignalP"/>
    </source>
</evidence>